<feature type="transmembrane region" description="Helical" evidence="1">
    <location>
        <begin position="59"/>
        <end position="84"/>
    </location>
</feature>
<feature type="transmembrane region" description="Helical" evidence="1">
    <location>
        <begin position="28"/>
        <end position="47"/>
    </location>
</feature>
<dbReference type="STRING" id="6293.A0A1I8EJI1"/>
<sequence length="93" mass="10668">MPGIHTFYDGSVLLKPIANSLGIEIDKINLVVCQIISLMLAYVHYSMFSATKVSRMTRIAFPAICGLLFCYFCYGKCVSMMFYLNIIYRKLEY</sequence>
<keyword evidence="1" id="KW-1133">Transmembrane helix</keyword>
<evidence type="ECO:0000256" key="1">
    <source>
        <dbReference type="SAM" id="Phobius"/>
    </source>
</evidence>
<dbReference type="WBParaSite" id="maker-PairedContig_2590-snap-gene-0.2-mRNA-1">
    <property type="protein sequence ID" value="maker-PairedContig_2590-snap-gene-0.2-mRNA-1"/>
    <property type="gene ID" value="maker-PairedContig_2590-snap-gene-0.2"/>
</dbReference>
<protein>
    <submittedName>
        <fullName evidence="2">Uncharacterized protein</fullName>
    </submittedName>
</protein>
<evidence type="ECO:0000313" key="2">
    <source>
        <dbReference type="WBParaSite" id="maker-PairedContig_2590-snap-gene-0.2-mRNA-1"/>
    </source>
</evidence>
<dbReference type="AlphaFoldDB" id="A0A1I8EJI1"/>
<accession>A0A1I8EJI1</accession>
<name>A0A1I8EJI1_WUCBA</name>
<organism evidence="2">
    <name type="scientific">Wuchereria bancrofti</name>
    <dbReference type="NCBI Taxonomy" id="6293"/>
    <lineage>
        <taxon>Eukaryota</taxon>
        <taxon>Metazoa</taxon>
        <taxon>Ecdysozoa</taxon>
        <taxon>Nematoda</taxon>
        <taxon>Chromadorea</taxon>
        <taxon>Rhabditida</taxon>
        <taxon>Spirurina</taxon>
        <taxon>Spiruromorpha</taxon>
        <taxon>Filarioidea</taxon>
        <taxon>Onchocercidae</taxon>
        <taxon>Wuchereria</taxon>
    </lineage>
</organism>
<keyword evidence="1" id="KW-0472">Membrane</keyword>
<proteinExistence type="predicted"/>
<reference evidence="2" key="1">
    <citation type="submission" date="2016-11" db="UniProtKB">
        <authorList>
            <consortium name="WormBaseParasite"/>
        </authorList>
    </citation>
    <scope>IDENTIFICATION</scope>
    <source>
        <strain evidence="2">pt0022</strain>
    </source>
</reference>
<keyword evidence="1" id="KW-0812">Transmembrane</keyword>